<keyword evidence="4" id="KW-1185">Reference proteome</keyword>
<comment type="caution">
    <text evidence="3">The sequence shown here is derived from an EMBL/GenBank/DDBJ whole genome shotgun (WGS) entry which is preliminary data.</text>
</comment>
<dbReference type="Pfam" id="PF13561">
    <property type="entry name" value="adh_short_C2"/>
    <property type="match status" value="1"/>
</dbReference>
<dbReference type="SUPFAM" id="SSF51735">
    <property type="entry name" value="NAD(P)-binding Rossmann-fold domains"/>
    <property type="match status" value="1"/>
</dbReference>
<comment type="similarity">
    <text evidence="1">Belongs to the short-chain dehydrogenases/reductases (SDR) family.</text>
</comment>
<dbReference type="InterPro" id="IPR002347">
    <property type="entry name" value="SDR_fam"/>
</dbReference>
<evidence type="ECO:0000313" key="3">
    <source>
        <dbReference type="EMBL" id="KPM37411.1"/>
    </source>
</evidence>
<dbReference type="PRINTS" id="PR00080">
    <property type="entry name" value="SDRFAMILY"/>
</dbReference>
<dbReference type="STRING" id="78410.A0A0P7B697"/>
<organism evidence="3 4">
    <name type="scientific">Neonectria ditissima</name>
    <dbReference type="NCBI Taxonomy" id="78410"/>
    <lineage>
        <taxon>Eukaryota</taxon>
        <taxon>Fungi</taxon>
        <taxon>Dikarya</taxon>
        <taxon>Ascomycota</taxon>
        <taxon>Pezizomycotina</taxon>
        <taxon>Sordariomycetes</taxon>
        <taxon>Hypocreomycetidae</taxon>
        <taxon>Hypocreales</taxon>
        <taxon>Nectriaceae</taxon>
        <taxon>Neonectria</taxon>
    </lineage>
</organism>
<evidence type="ECO:0008006" key="5">
    <source>
        <dbReference type="Google" id="ProtNLM"/>
    </source>
</evidence>
<reference evidence="3 4" key="1">
    <citation type="submission" date="2015-09" db="EMBL/GenBank/DDBJ databases">
        <title>Draft genome of a European isolate of the apple canker pathogen Neonectria ditissima.</title>
        <authorList>
            <person name="Gomez-Cortecero A."/>
            <person name="Harrison R.J."/>
            <person name="Armitage A.D."/>
        </authorList>
    </citation>
    <scope>NUCLEOTIDE SEQUENCE [LARGE SCALE GENOMIC DNA]</scope>
    <source>
        <strain evidence="3 4">R09/05</strain>
    </source>
</reference>
<dbReference type="AlphaFoldDB" id="A0A0P7B697"/>
<dbReference type="PRINTS" id="PR00081">
    <property type="entry name" value="GDHRDH"/>
</dbReference>
<name>A0A0P7B697_9HYPO</name>
<evidence type="ECO:0000313" key="4">
    <source>
        <dbReference type="Proteomes" id="UP000050424"/>
    </source>
</evidence>
<dbReference type="GO" id="GO:0016616">
    <property type="term" value="F:oxidoreductase activity, acting on the CH-OH group of donors, NAD or NADP as acceptor"/>
    <property type="evidence" value="ECO:0007669"/>
    <property type="project" value="TreeGrafter"/>
</dbReference>
<evidence type="ECO:0000256" key="1">
    <source>
        <dbReference type="ARBA" id="ARBA00006484"/>
    </source>
</evidence>
<keyword evidence="2" id="KW-0521">NADP</keyword>
<dbReference type="OrthoDB" id="5840532at2759"/>
<dbReference type="Gene3D" id="3.40.50.720">
    <property type="entry name" value="NAD(P)-binding Rossmann-like Domain"/>
    <property type="match status" value="1"/>
</dbReference>
<dbReference type="PANTHER" id="PTHR42760">
    <property type="entry name" value="SHORT-CHAIN DEHYDROGENASES/REDUCTASES FAMILY MEMBER"/>
    <property type="match status" value="1"/>
</dbReference>
<gene>
    <name evidence="3" type="ORF">AK830_g9144</name>
</gene>
<dbReference type="Proteomes" id="UP000050424">
    <property type="component" value="Unassembled WGS sequence"/>
</dbReference>
<accession>A0A0P7B697</accession>
<protein>
    <recommendedName>
        <fullName evidence="5">3-oxoacyl-[acyl-carrier-protein] reductase FabG</fullName>
    </recommendedName>
</protein>
<dbReference type="EMBL" id="LKCW01000166">
    <property type="protein sequence ID" value="KPM37411.1"/>
    <property type="molecule type" value="Genomic_DNA"/>
</dbReference>
<dbReference type="CDD" id="cd05233">
    <property type="entry name" value="SDR_c"/>
    <property type="match status" value="1"/>
</dbReference>
<evidence type="ECO:0000256" key="2">
    <source>
        <dbReference type="ARBA" id="ARBA00022857"/>
    </source>
</evidence>
<sequence>MTNLLRGSAFITGAASGIGQYTAIAFAKHGITKLALADINLKALEESNAALKKRFPDVQILSLHMDVRDAAQVKDGIATIAAEFGRLDIAVNNAGIGGSGRQTHEIEDEEWLRIVDVNLKGVYRCQKEELGFMVKQDDLGAREGRGRIVNVASMYGVVAPCNRLHHTAYATSKHGVIGLTKADANSYGSMGIRINAICPGYVGTPFLLENMATDPSSALAADISRTPLNRLAELEEIADSIVIMASPMSSYMQGASMIVDGGFTTN</sequence>
<proteinExistence type="inferred from homology"/>
<dbReference type="FunFam" id="3.40.50.720:FF:000084">
    <property type="entry name" value="Short-chain dehydrogenase reductase"/>
    <property type="match status" value="1"/>
</dbReference>
<dbReference type="InterPro" id="IPR036291">
    <property type="entry name" value="NAD(P)-bd_dom_sf"/>
</dbReference>